<dbReference type="CDD" id="cd00757">
    <property type="entry name" value="ThiF_MoeB_HesA_family"/>
    <property type="match status" value="1"/>
</dbReference>
<evidence type="ECO:0000256" key="1">
    <source>
        <dbReference type="SAM" id="Phobius"/>
    </source>
</evidence>
<dbReference type="InterPro" id="IPR001763">
    <property type="entry name" value="Rhodanese-like_dom"/>
</dbReference>
<protein>
    <submittedName>
        <fullName evidence="3">Molybdopterin biosynthesis protein</fullName>
    </submittedName>
</protein>
<dbReference type="GO" id="GO:0008146">
    <property type="term" value="F:sulfotransferase activity"/>
    <property type="evidence" value="ECO:0007669"/>
    <property type="project" value="TreeGrafter"/>
</dbReference>
<dbReference type="InterPro" id="IPR000594">
    <property type="entry name" value="ThiF_NAD_FAD-bd"/>
</dbReference>
<dbReference type="GeneID" id="33354111"/>
<dbReference type="GO" id="GO:0004792">
    <property type="term" value="F:thiosulfate-cyanide sulfurtransferase activity"/>
    <property type="evidence" value="ECO:0007669"/>
    <property type="project" value="TreeGrafter"/>
</dbReference>
<dbReference type="Gene3D" id="3.40.250.10">
    <property type="entry name" value="Rhodanese-like domain"/>
    <property type="match status" value="1"/>
</dbReference>
<feature type="transmembrane region" description="Helical" evidence="1">
    <location>
        <begin position="41"/>
        <end position="67"/>
    </location>
</feature>
<dbReference type="SUPFAM" id="SSF69572">
    <property type="entry name" value="Activating enzymes of the ubiquitin-like proteins"/>
    <property type="match status" value="1"/>
</dbReference>
<dbReference type="RefSeq" id="YP_009392562.1">
    <property type="nucleotide sequence ID" value="NC_035263.1"/>
</dbReference>
<name>A0A1Z1M5T1_9FLOR</name>
<geneLocation type="chloroplast" evidence="3"/>
<dbReference type="EMBL" id="MF101416">
    <property type="protein sequence ID" value="ARW61124.1"/>
    <property type="molecule type" value="Genomic_DNA"/>
</dbReference>
<dbReference type="PANTHER" id="PTHR10953">
    <property type="entry name" value="UBIQUITIN-ACTIVATING ENZYME E1"/>
    <property type="match status" value="1"/>
</dbReference>
<gene>
    <name evidence="3" type="primary">moeB</name>
</gene>
<dbReference type="Pfam" id="PF00899">
    <property type="entry name" value="ThiF"/>
    <property type="match status" value="1"/>
</dbReference>
<accession>A0A1Z1M5T1</accession>
<keyword evidence="3" id="KW-0934">Plastid</keyword>
<sequence>MLDPKTKTITLNNKEYILYAKHFIVNNIGLEGQKRLKKAKILIVGAGGIGCPAMLYLAACGIGYIGIIDHDSVDISNLNRQILYSVNDLDKSKTACAKNKLNSINPYCKIITHSYDINENNSSEIISYYDIIVDATDNFETRYIIDYYCYKLHKIHLYAAVEKFESQLSILNYKNNIRYSSIYPKEINLVSHACSNEGIIGVMTGHIGMLQATEIIKIILGIRKNIHNYLLIYNLLNISIKYKKFYLTSIFSYEKIKKSNNYNIVSEQQVEKYLQNKIYRKNIIIIDVRYKYEFSKYFLKYAINIPINKFKIKKTIDFLKNYTKKKFFIYCNTKYRSIIIYNICKYNNIYSYIIES</sequence>
<dbReference type="Pfam" id="PF00581">
    <property type="entry name" value="Rhodanese"/>
    <property type="match status" value="1"/>
</dbReference>
<dbReference type="InterPro" id="IPR045886">
    <property type="entry name" value="ThiF/MoeB/HesA"/>
</dbReference>
<feature type="domain" description="Rhodanese" evidence="2">
    <location>
        <begin position="279"/>
        <end position="337"/>
    </location>
</feature>
<keyword evidence="1" id="KW-0812">Transmembrane</keyword>
<dbReference type="CDD" id="cd00158">
    <property type="entry name" value="RHOD"/>
    <property type="match status" value="1"/>
</dbReference>
<dbReference type="Gene3D" id="3.40.50.720">
    <property type="entry name" value="NAD(P)-binding Rossmann-like Domain"/>
    <property type="match status" value="1"/>
</dbReference>
<evidence type="ECO:0000259" key="2">
    <source>
        <dbReference type="PROSITE" id="PS50206"/>
    </source>
</evidence>
<proteinExistence type="predicted"/>
<dbReference type="InterPro" id="IPR035985">
    <property type="entry name" value="Ubiquitin-activating_enz"/>
</dbReference>
<dbReference type="GO" id="GO:0008641">
    <property type="term" value="F:ubiquitin-like modifier activating enzyme activity"/>
    <property type="evidence" value="ECO:0007669"/>
    <property type="project" value="InterPro"/>
</dbReference>
<dbReference type="GO" id="GO:0005829">
    <property type="term" value="C:cytosol"/>
    <property type="evidence" value="ECO:0007669"/>
    <property type="project" value="TreeGrafter"/>
</dbReference>
<dbReference type="AlphaFoldDB" id="A0A1Z1M5T1"/>
<dbReference type="GO" id="GO:0016779">
    <property type="term" value="F:nucleotidyltransferase activity"/>
    <property type="evidence" value="ECO:0007669"/>
    <property type="project" value="TreeGrafter"/>
</dbReference>
<keyword evidence="1" id="KW-1133">Transmembrane helix</keyword>
<evidence type="ECO:0000313" key="3">
    <source>
        <dbReference type="EMBL" id="ARW61124.1"/>
    </source>
</evidence>
<organism evidence="3">
    <name type="scientific">Caloglossa monosticha</name>
    <dbReference type="NCBI Taxonomy" id="76906"/>
    <lineage>
        <taxon>Eukaryota</taxon>
        <taxon>Rhodophyta</taxon>
        <taxon>Florideophyceae</taxon>
        <taxon>Rhodymeniophycidae</taxon>
        <taxon>Ceramiales</taxon>
        <taxon>Delesseriaceae</taxon>
        <taxon>Caloglossa</taxon>
    </lineage>
</organism>
<reference evidence="3" key="1">
    <citation type="journal article" date="2017" name="J. Phycol.">
        <title>Analysis of chloroplast genomes and a supermatrix inform reclassification of the Rhodomelaceae (Rhodophyta).</title>
        <authorList>
            <person name="Diaz-Tapia P."/>
            <person name="Maggs C.A."/>
            <person name="West J.A."/>
            <person name="Verbruggen H."/>
        </authorList>
    </citation>
    <scope>NUCLEOTIDE SEQUENCE</scope>
    <source>
        <strain evidence="3">JW3046</strain>
    </source>
</reference>
<keyword evidence="3" id="KW-0150">Chloroplast</keyword>
<dbReference type="PROSITE" id="PS50206">
    <property type="entry name" value="RHODANESE_3"/>
    <property type="match status" value="1"/>
</dbReference>
<keyword evidence="1" id="KW-0472">Membrane</keyword>
<dbReference type="InterPro" id="IPR036873">
    <property type="entry name" value="Rhodanese-like_dom_sf"/>
</dbReference>
<dbReference type="PANTHER" id="PTHR10953:SF102">
    <property type="entry name" value="ADENYLYLTRANSFERASE AND SULFURTRANSFERASE MOCS3"/>
    <property type="match status" value="1"/>
</dbReference>